<dbReference type="RefSeq" id="WP_140884201.1">
    <property type="nucleotide sequence ID" value="NZ_RCZP01000012.1"/>
</dbReference>
<dbReference type="Proteomes" id="UP000317078">
    <property type="component" value="Unassembled WGS sequence"/>
</dbReference>
<dbReference type="InterPro" id="IPR050259">
    <property type="entry name" value="SDR"/>
</dbReference>
<keyword evidence="3" id="KW-1185">Reference proteome</keyword>
<comment type="similarity">
    <text evidence="1">Belongs to the short-chain dehydrogenases/reductases (SDR) family.</text>
</comment>
<organism evidence="2 3">
    <name type="scientific">Muricoccus nepalensis</name>
    <dbReference type="NCBI Taxonomy" id="1854500"/>
    <lineage>
        <taxon>Bacteria</taxon>
        <taxon>Pseudomonadati</taxon>
        <taxon>Pseudomonadota</taxon>
        <taxon>Alphaproteobacteria</taxon>
        <taxon>Acetobacterales</taxon>
        <taxon>Roseomonadaceae</taxon>
        <taxon>Muricoccus</taxon>
    </lineage>
</organism>
<evidence type="ECO:0000313" key="2">
    <source>
        <dbReference type="EMBL" id="TPG55698.1"/>
    </source>
</evidence>
<dbReference type="PANTHER" id="PTHR42879">
    <property type="entry name" value="3-OXOACYL-(ACYL-CARRIER-PROTEIN) REDUCTASE"/>
    <property type="match status" value="1"/>
</dbReference>
<dbReference type="SUPFAM" id="SSF51735">
    <property type="entry name" value="NAD(P)-binding Rossmann-fold domains"/>
    <property type="match status" value="1"/>
</dbReference>
<sequence length="262" mass="26619">MELGLKGKRALVMGASKGLGRAIAEALAADGAALAISGRDAGRLAPVCEALTAKGASAAHAFAADVGRGEDMDALAKGAVAALGGLDILVLNHGGPPAGTASDLTEEALETWFRRIVLSPIRLANAVLPAMRAQKHGRIIAVGSTGMVQPLPNLALSNVLRANIVGWAKTLADEVGPDGVTVNIIAPGAIRTDRSVELAGAAAAKSNSTPEQVIADREKTIPMRRYGSPDEFGKAAAFLASEAGSYITGTILRVDGGVVRGF</sequence>
<evidence type="ECO:0000313" key="3">
    <source>
        <dbReference type="Proteomes" id="UP000317078"/>
    </source>
</evidence>
<dbReference type="Pfam" id="PF13561">
    <property type="entry name" value="adh_short_C2"/>
    <property type="match status" value="1"/>
</dbReference>
<dbReference type="PANTHER" id="PTHR42879:SF6">
    <property type="entry name" value="NADPH-DEPENDENT REDUCTASE BACG"/>
    <property type="match status" value="1"/>
</dbReference>
<reference evidence="2 3" key="1">
    <citation type="journal article" date="2019" name="Environ. Microbiol.">
        <title>Species interactions and distinct microbial communities in high Arctic permafrost affected cryosols are associated with the CH4 and CO2 gas fluxes.</title>
        <authorList>
            <person name="Altshuler I."/>
            <person name="Hamel J."/>
            <person name="Turney S."/>
            <person name="Magnuson E."/>
            <person name="Levesque R."/>
            <person name="Greer C."/>
            <person name="Whyte L.G."/>
        </authorList>
    </citation>
    <scope>NUCLEOTIDE SEQUENCE [LARGE SCALE GENOMIC DNA]</scope>
    <source>
        <strain evidence="2 3">S9.3B</strain>
    </source>
</reference>
<dbReference type="Gene3D" id="3.40.50.720">
    <property type="entry name" value="NAD(P)-binding Rossmann-like Domain"/>
    <property type="match status" value="1"/>
</dbReference>
<comment type="caution">
    <text evidence="2">The sequence shown here is derived from an EMBL/GenBank/DDBJ whole genome shotgun (WGS) entry which is preliminary data.</text>
</comment>
<accession>A0A502G1G4</accession>
<dbReference type="PRINTS" id="PR00081">
    <property type="entry name" value="GDHRDH"/>
</dbReference>
<gene>
    <name evidence="2" type="ORF">EAH89_14140</name>
</gene>
<evidence type="ECO:0000256" key="1">
    <source>
        <dbReference type="ARBA" id="ARBA00006484"/>
    </source>
</evidence>
<dbReference type="AlphaFoldDB" id="A0A502G1G4"/>
<dbReference type="InterPro" id="IPR002347">
    <property type="entry name" value="SDR_fam"/>
</dbReference>
<protein>
    <submittedName>
        <fullName evidence="2">SDR family oxidoreductase</fullName>
    </submittedName>
</protein>
<dbReference type="FunFam" id="3.40.50.720:FF:000084">
    <property type="entry name" value="Short-chain dehydrogenase reductase"/>
    <property type="match status" value="1"/>
</dbReference>
<name>A0A502G1G4_9PROT</name>
<dbReference type="EMBL" id="RCZP01000012">
    <property type="protein sequence ID" value="TPG55698.1"/>
    <property type="molecule type" value="Genomic_DNA"/>
</dbReference>
<proteinExistence type="inferred from homology"/>
<dbReference type="InterPro" id="IPR036291">
    <property type="entry name" value="NAD(P)-bd_dom_sf"/>
</dbReference>
<dbReference type="OrthoDB" id="9793325at2"/>